<sequence>MRKKRILGQETEYGMIIKQLPRDLEMLEIAKRLYYRFIPLCLRGEAAAREMSWKTDYFLANGGRFYYDAGDHPEYATPECLSARQLVCCSEAGDRLLEELQAEANEKLAAFGLPSRIYLYRNNHDGKRHTYGCHENYAVKPEIFDSLAAYGSNAAKDFFLAYLMSSVIYTGAGNVIYDPKSEELKFALSQRARFVRYEVANSGPPFLPMINGNNESHAGEDLRRLHVMGRDTNMANAALYLKFGTARIILDMIEDGCFNRNLALKNAIQSYRQFSFDPSLKFRAELKNGKKYTALEIQKILLEEALSHVSGCGGGEEDKDIVEKWGIVLDGLSRLKEKPRLLLGDVDWVTKKFILDEELNKITRRPLDRGLAFSSFKGRTRNSLNDFLNFARTVNIQYHDLRRERGLYYRFRDFATRIVSPCEIKKAITEPPKGARAELRGFLVNAFNRPEMASKYHVAYCWHFMQWYYESSNKCIDLSDPYANRFKPGVEKLLPKDIKVPKKFRTKK</sequence>
<dbReference type="GO" id="GO:0005524">
    <property type="term" value="F:ATP binding"/>
    <property type="evidence" value="ECO:0007669"/>
    <property type="project" value="TreeGrafter"/>
</dbReference>
<dbReference type="GO" id="GO:0019941">
    <property type="term" value="P:modification-dependent protein catabolic process"/>
    <property type="evidence" value="ECO:0007669"/>
    <property type="project" value="InterPro"/>
</dbReference>
<evidence type="ECO:0000313" key="2">
    <source>
        <dbReference type="Proteomes" id="UP000178395"/>
    </source>
</evidence>
<comment type="caution">
    <text evidence="1">The sequence shown here is derived from an EMBL/GenBank/DDBJ whole genome shotgun (WGS) entry which is preliminary data.</text>
</comment>
<reference evidence="1 2" key="1">
    <citation type="journal article" date="2016" name="Nat. Commun.">
        <title>Thousands of microbial genomes shed light on interconnected biogeochemical processes in an aquifer system.</title>
        <authorList>
            <person name="Anantharaman K."/>
            <person name="Brown C.T."/>
            <person name="Hug L.A."/>
            <person name="Sharon I."/>
            <person name="Castelle C.J."/>
            <person name="Probst A.J."/>
            <person name="Thomas B.C."/>
            <person name="Singh A."/>
            <person name="Wilkins M.J."/>
            <person name="Karaoz U."/>
            <person name="Brodie E.L."/>
            <person name="Williams K.H."/>
            <person name="Hubbard S.S."/>
            <person name="Banfield J.F."/>
        </authorList>
    </citation>
    <scope>NUCLEOTIDE SEQUENCE [LARGE SCALE GENOMIC DNA]</scope>
</reference>
<dbReference type="InterPro" id="IPR004347">
    <property type="entry name" value="Pup_ligase/deamidase"/>
</dbReference>
<protein>
    <recommendedName>
        <fullName evidence="3">Pup--protein ligase</fullName>
    </recommendedName>
</protein>
<evidence type="ECO:0008006" key="3">
    <source>
        <dbReference type="Google" id="ProtNLM"/>
    </source>
</evidence>
<dbReference type="Proteomes" id="UP000178395">
    <property type="component" value="Unassembled WGS sequence"/>
</dbReference>
<accession>A0A1F5BWP2</accession>
<evidence type="ECO:0000313" key="1">
    <source>
        <dbReference type="EMBL" id="OGD35024.1"/>
    </source>
</evidence>
<dbReference type="Pfam" id="PF03136">
    <property type="entry name" value="Pup_ligase"/>
    <property type="match status" value="1"/>
</dbReference>
<name>A0A1F5BWP2_9BACT</name>
<dbReference type="PANTHER" id="PTHR42307:SF2">
    <property type="entry name" value="PUP DEAMIDASE_DEPUPYLASE"/>
    <property type="match status" value="1"/>
</dbReference>
<organism evidence="1 2">
    <name type="scientific">Candidatus Azambacteria bacterium RIFCSPHIGHO2_01_46_10</name>
    <dbReference type="NCBI Taxonomy" id="1797293"/>
    <lineage>
        <taxon>Bacteria</taxon>
        <taxon>Candidatus Azamiibacteriota</taxon>
    </lineage>
</organism>
<dbReference type="PANTHER" id="PTHR42307">
    <property type="entry name" value="PUP DEAMIDASE/DEPUPYLASE"/>
    <property type="match status" value="1"/>
</dbReference>
<dbReference type="GO" id="GO:0070490">
    <property type="term" value="P:protein pupylation"/>
    <property type="evidence" value="ECO:0007669"/>
    <property type="project" value="TreeGrafter"/>
</dbReference>
<gene>
    <name evidence="1" type="ORF">A2W39_03065</name>
</gene>
<dbReference type="EMBL" id="MEYJ01000052">
    <property type="protein sequence ID" value="OGD35024.1"/>
    <property type="molecule type" value="Genomic_DNA"/>
</dbReference>
<dbReference type="GO" id="GO:0010498">
    <property type="term" value="P:proteasomal protein catabolic process"/>
    <property type="evidence" value="ECO:0007669"/>
    <property type="project" value="InterPro"/>
</dbReference>
<dbReference type="AlphaFoldDB" id="A0A1F5BWP2"/>
<proteinExistence type="predicted"/>